<dbReference type="EMBL" id="HG937693">
    <property type="protein sequence ID" value="CDP35200.1"/>
    <property type="molecule type" value="Genomic_DNA"/>
</dbReference>
<keyword evidence="6 9" id="KW-0811">Translocation</keyword>
<dbReference type="GO" id="GO:0031965">
    <property type="term" value="C:nuclear membrane"/>
    <property type="evidence" value="ECO:0007669"/>
    <property type="project" value="UniProtKB-UniRule"/>
</dbReference>
<dbReference type="GO" id="GO:0031080">
    <property type="term" value="C:nuclear pore outer ring"/>
    <property type="evidence" value="ECO:0007669"/>
    <property type="project" value="TreeGrafter"/>
</dbReference>
<feature type="region of interest" description="Disordered" evidence="10">
    <location>
        <begin position="1"/>
        <end position="51"/>
    </location>
</feature>
<dbReference type="GO" id="GO:0017056">
    <property type="term" value="F:structural constituent of nuclear pore"/>
    <property type="evidence" value="ECO:0007669"/>
    <property type="project" value="TreeGrafter"/>
</dbReference>
<gene>
    <name evidence="11" type="ORF">GNLVRS02_ARAD1C29920g</name>
</gene>
<dbReference type="PANTHER" id="PTHR13373:SF21">
    <property type="entry name" value="NUCLEAR PORE COMPLEX PROTEIN NUP85"/>
    <property type="match status" value="1"/>
</dbReference>
<comment type="similarity">
    <text evidence="2 9">Belongs to the nucleoporin Nup85 family.</text>
</comment>
<reference evidence="11" key="2">
    <citation type="submission" date="2014-06" db="EMBL/GenBank/DDBJ databases">
        <title>The complete genome of Blastobotrys (Arxula) adeninivorans LS3 - a yeast of biotechnological interest.</title>
        <authorList>
            <person name="Kunze G."/>
            <person name="Gaillardin C."/>
            <person name="Czernicka M."/>
            <person name="Durrens P."/>
            <person name="Martin T."/>
            <person name="Boer E."/>
            <person name="Gabaldon T."/>
            <person name="Cruz J."/>
            <person name="Talla E."/>
            <person name="Marck C."/>
            <person name="Goffeau A."/>
            <person name="Barbe V."/>
            <person name="Baret P."/>
            <person name="Baronian K."/>
            <person name="Beier S."/>
            <person name="Bleykasten C."/>
            <person name="Bode R."/>
            <person name="Casaregola S."/>
            <person name="Despons L."/>
            <person name="Fairhead C."/>
            <person name="Giersberg M."/>
            <person name="Gierski P."/>
            <person name="Hahnel U."/>
            <person name="Hartmann A."/>
            <person name="Jankowska D."/>
            <person name="Jubin C."/>
            <person name="Jung P."/>
            <person name="Lafontaine I."/>
            <person name="Leh-Louis V."/>
            <person name="Lemaire M."/>
            <person name="Marcet-Houben M."/>
            <person name="Mascher M."/>
            <person name="Morel G."/>
            <person name="Richard G.-F."/>
            <person name="Riechen J."/>
            <person name="Sacerdot C."/>
            <person name="Sarkar A."/>
            <person name="Savel G."/>
            <person name="Schacherer J."/>
            <person name="Sherman D."/>
            <person name="Straub M.-L."/>
            <person name="Stein N."/>
            <person name="Thierry A."/>
            <person name="Trautwein-Schult A."/>
            <person name="Westhof E."/>
            <person name="Worch S."/>
            <person name="Dujon B."/>
            <person name="Souciet J.-L."/>
            <person name="Wincker P."/>
            <person name="Scholz U."/>
            <person name="Neuveglise N."/>
        </authorList>
    </citation>
    <scope>NUCLEOTIDE SEQUENCE</scope>
    <source>
        <strain evidence="11">LS3</strain>
    </source>
</reference>
<dbReference type="GO" id="GO:0045893">
    <property type="term" value="P:positive regulation of DNA-templated transcription"/>
    <property type="evidence" value="ECO:0007669"/>
    <property type="project" value="TreeGrafter"/>
</dbReference>
<keyword evidence="5 9" id="KW-0653">Protein transport</keyword>
<dbReference type="GO" id="GO:0006606">
    <property type="term" value="P:protein import into nucleus"/>
    <property type="evidence" value="ECO:0007669"/>
    <property type="project" value="TreeGrafter"/>
</dbReference>
<dbReference type="PhylomeDB" id="A0A060T2A9"/>
<accession>A0A060T2A9</accession>
<organism evidence="11">
    <name type="scientific">Blastobotrys adeninivorans</name>
    <name type="common">Yeast</name>
    <name type="synonym">Arxula adeninivorans</name>
    <dbReference type="NCBI Taxonomy" id="409370"/>
    <lineage>
        <taxon>Eukaryota</taxon>
        <taxon>Fungi</taxon>
        <taxon>Dikarya</taxon>
        <taxon>Ascomycota</taxon>
        <taxon>Saccharomycotina</taxon>
        <taxon>Dipodascomycetes</taxon>
        <taxon>Dipodascales</taxon>
        <taxon>Trichomonascaceae</taxon>
        <taxon>Blastobotrys</taxon>
    </lineage>
</organism>
<evidence type="ECO:0000256" key="3">
    <source>
        <dbReference type="ARBA" id="ARBA00022448"/>
    </source>
</evidence>
<dbReference type="AlphaFoldDB" id="A0A060T2A9"/>
<comment type="function">
    <text evidence="9">Functions as a component of the nuclear pore complex (NPC).</text>
</comment>
<evidence type="ECO:0000256" key="1">
    <source>
        <dbReference type="ARBA" id="ARBA00004567"/>
    </source>
</evidence>
<evidence type="ECO:0000256" key="7">
    <source>
        <dbReference type="ARBA" id="ARBA00023132"/>
    </source>
</evidence>
<sequence>MTMDFQSGNEGGQEPPKFAFSKQSFVPPSTFGALEDDEDLTYSAPNGNQDEEEQVEITLEEAPIPHGEVKLWSSQNRTLLYKTNPATLDGLAWVGRKENGPSSVKQVFDPERKLYPTVVPEMNSHEQYTNLAQTLYNIVQDYLAVVQSPNAPQGSRERELATQNSLAQIIDTVKDFAATTNDPMVTEALYIMSCMQTVNFTPSSIHNITQQFVEWVNSVDAGWSSEDTLDVMKANPVTDHPAYWELVCHQAVRGLKNECASILREAIRDQSSAAVPAEVAECIEYTIQLLRTYPDGDSAGKYNFRQWRQAALELKAKAGDLSDADWRIELERLLGILTGDLDVVKSVAQTWYEGMCTLLNYAEPSRSRLAEYCDKIQNQLPPDSTIAWEMGCVAAIKGNILQCLQSIESLDLGLATTMSQFCKHSGLLDNYELAKGQFGGDSEDSITDWLYLSYAQQCLCTPDLSVIGVEMLQQKGTKRARQMIAEALPRIVGDQVEDIQWAEKVVSELGLDSVYADINRAAGMRYIGVGEFVDAFVCFERASDVGALRTHGWKLFEEIITTQQPPQSEITTEALEEQSYRMELSPLIREVMAPSGVVLAFIRHMEAGDSLKAVHHLISLLNFPHIPSQYQGVLIAMVLPLISRQNARVMAPNDLVAVMTAIDAWQTNSQLQDRGISVLEHSLAIAPLELRPYDWRYHVQAGSSGQQVIRLVRIQLAREMSRAYLEGA</sequence>
<keyword evidence="4 9" id="KW-0509">mRNA transport</keyword>
<evidence type="ECO:0000256" key="8">
    <source>
        <dbReference type="ARBA" id="ARBA00023242"/>
    </source>
</evidence>
<keyword evidence="7 9" id="KW-0906">Nuclear pore complex</keyword>
<evidence type="ECO:0000256" key="2">
    <source>
        <dbReference type="ARBA" id="ARBA00005573"/>
    </source>
</evidence>
<evidence type="ECO:0000256" key="9">
    <source>
        <dbReference type="RuleBase" id="RU365073"/>
    </source>
</evidence>
<keyword evidence="3 9" id="KW-0813">Transport</keyword>
<dbReference type="Pfam" id="PF07575">
    <property type="entry name" value="Nucleopor_Nup85"/>
    <property type="match status" value="1"/>
</dbReference>
<keyword evidence="8 9" id="KW-0539">Nucleus</keyword>
<dbReference type="InterPro" id="IPR011502">
    <property type="entry name" value="Nucleoporin_Nup85"/>
</dbReference>
<evidence type="ECO:0000313" key="11">
    <source>
        <dbReference type="EMBL" id="CDP35200.1"/>
    </source>
</evidence>
<evidence type="ECO:0000256" key="5">
    <source>
        <dbReference type="ARBA" id="ARBA00022927"/>
    </source>
</evidence>
<evidence type="ECO:0000256" key="4">
    <source>
        <dbReference type="ARBA" id="ARBA00022816"/>
    </source>
</evidence>
<name>A0A060T2A9_BLAAD</name>
<proteinExistence type="inferred from homology"/>
<comment type="subcellular location">
    <subcellularLocation>
        <location evidence="1 9">Nucleus</location>
        <location evidence="1 9">Nuclear pore complex</location>
    </subcellularLocation>
</comment>
<reference evidence="11" key="1">
    <citation type="submission" date="2014-02" db="EMBL/GenBank/DDBJ databases">
        <authorList>
            <person name="Genoscope - CEA"/>
        </authorList>
    </citation>
    <scope>NUCLEOTIDE SEQUENCE</scope>
    <source>
        <strain evidence="11">LS3</strain>
    </source>
</reference>
<evidence type="ECO:0000256" key="6">
    <source>
        <dbReference type="ARBA" id="ARBA00023010"/>
    </source>
</evidence>
<dbReference type="PANTHER" id="PTHR13373">
    <property type="entry name" value="FROUNT PROTEIN-RELATED"/>
    <property type="match status" value="1"/>
</dbReference>
<evidence type="ECO:0000256" key="10">
    <source>
        <dbReference type="SAM" id="MobiDB-lite"/>
    </source>
</evidence>
<dbReference type="GO" id="GO:0006406">
    <property type="term" value="P:mRNA export from nucleus"/>
    <property type="evidence" value="ECO:0007669"/>
    <property type="project" value="TreeGrafter"/>
</dbReference>
<comment type="subunit">
    <text evidence="9">Component of the nuclear pore complex (NPC).</text>
</comment>
<protein>
    <recommendedName>
        <fullName evidence="9">Nuclear pore complex protein Nup85</fullName>
    </recommendedName>
</protein>
<keyword evidence="9" id="KW-0472">Membrane</keyword>